<dbReference type="HAMAP" id="MF_00995">
    <property type="entry name" value="MqnA"/>
    <property type="match status" value="1"/>
</dbReference>
<dbReference type="PANTHER" id="PTHR37690">
    <property type="entry name" value="CHORISMATE DEHYDRATASE"/>
    <property type="match status" value="1"/>
</dbReference>
<dbReference type="InterPro" id="IPR030868">
    <property type="entry name" value="MqnA"/>
</dbReference>
<dbReference type="Proteomes" id="UP001348641">
    <property type="component" value="Unassembled WGS sequence"/>
</dbReference>
<comment type="catalytic activity">
    <reaction evidence="4">
        <text>chorismate = 3-[(1-carboxyvinyl)-oxy]benzoate + H2O</text>
        <dbReference type="Rhea" id="RHEA:40051"/>
        <dbReference type="ChEBI" id="CHEBI:15377"/>
        <dbReference type="ChEBI" id="CHEBI:29748"/>
        <dbReference type="ChEBI" id="CHEBI:76981"/>
        <dbReference type="EC" id="4.2.1.151"/>
    </reaction>
</comment>
<comment type="caution">
    <text evidence="5">The sequence shown here is derived from an EMBL/GenBank/DDBJ whole genome shotgun (WGS) entry which is preliminary data.</text>
</comment>
<dbReference type="Gene3D" id="3.40.190.10">
    <property type="entry name" value="Periplasmic binding protein-like II"/>
    <property type="match status" value="2"/>
</dbReference>
<comment type="similarity">
    <text evidence="4">Belongs to the MqnA/MqnD family. MqnA subfamily.</text>
</comment>
<comment type="pathway">
    <text evidence="1 4">Quinol/quinone metabolism; menaquinone biosynthesis.</text>
</comment>
<comment type="function">
    <text evidence="4">Catalyzes the dehydration of chorismate into 3-[(1-carboxyvinyl)oxy]benzoate, a step in the biosynthesis of menaquinone (MK, vitamin K2).</text>
</comment>
<keyword evidence="3 4" id="KW-0456">Lyase</keyword>
<evidence type="ECO:0000313" key="5">
    <source>
        <dbReference type="EMBL" id="MEE2049188.1"/>
    </source>
</evidence>
<gene>
    <name evidence="4" type="primary">mqnA</name>
    <name evidence="5" type="ORF">Q8A49_01595</name>
</gene>
<evidence type="ECO:0000256" key="3">
    <source>
        <dbReference type="ARBA" id="ARBA00023239"/>
    </source>
</evidence>
<accession>A0ABU7KIR8</accession>
<dbReference type="Pfam" id="PF02621">
    <property type="entry name" value="VitK2_biosynth"/>
    <property type="match status" value="1"/>
</dbReference>
<dbReference type="InterPro" id="IPR003773">
    <property type="entry name" value="Menaquinone_biosynth"/>
</dbReference>
<proteinExistence type="inferred from homology"/>
<organism evidence="5 6">
    <name type="scientific">Nocardiopsis tropica</name>
    <dbReference type="NCBI Taxonomy" id="109330"/>
    <lineage>
        <taxon>Bacteria</taxon>
        <taxon>Bacillati</taxon>
        <taxon>Actinomycetota</taxon>
        <taxon>Actinomycetes</taxon>
        <taxon>Streptosporangiales</taxon>
        <taxon>Nocardiopsidaceae</taxon>
        <taxon>Nocardiopsis</taxon>
    </lineage>
</organism>
<dbReference type="EMBL" id="JAUUCC010000002">
    <property type="protein sequence ID" value="MEE2049188.1"/>
    <property type="molecule type" value="Genomic_DNA"/>
</dbReference>
<dbReference type="CDD" id="cd13634">
    <property type="entry name" value="PBP2_Sco4506"/>
    <property type="match status" value="1"/>
</dbReference>
<evidence type="ECO:0000313" key="6">
    <source>
        <dbReference type="Proteomes" id="UP001348641"/>
    </source>
</evidence>
<dbReference type="SUPFAM" id="SSF53850">
    <property type="entry name" value="Periplasmic binding protein-like II"/>
    <property type="match status" value="1"/>
</dbReference>
<evidence type="ECO:0000256" key="1">
    <source>
        <dbReference type="ARBA" id="ARBA00004863"/>
    </source>
</evidence>
<evidence type="ECO:0000256" key="4">
    <source>
        <dbReference type="HAMAP-Rule" id="MF_00995"/>
    </source>
</evidence>
<name>A0ABU7KIR8_9ACTN</name>
<dbReference type="EC" id="4.2.1.151" evidence="4"/>
<evidence type="ECO:0000256" key="2">
    <source>
        <dbReference type="ARBA" id="ARBA00022428"/>
    </source>
</evidence>
<dbReference type="PANTHER" id="PTHR37690:SF1">
    <property type="entry name" value="CHORISMATE DEHYDRATASE"/>
    <property type="match status" value="1"/>
</dbReference>
<dbReference type="RefSeq" id="WP_330156481.1">
    <property type="nucleotide sequence ID" value="NZ_BAAAJA010000016.1"/>
</dbReference>
<reference evidence="5 6" key="1">
    <citation type="submission" date="2023-07" db="EMBL/GenBank/DDBJ databases">
        <authorList>
            <person name="Girao M."/>
            <person name="Carvalho M.F."/>
        </authorList>
    </citation>
    <scope>NUCLEOTIDE SEQUENCE [LARGE SCALE GENOMIC DNA]</scope>
    <source>
        <strain evidence="5 6">66/93</strain>
    </source>
</reference>
<protein>
    <recommendedName>
        <fullName evidence="4">Chorismate dehydratase</fullName>
        <ecNumber evidence="4">4.2.1.151</ecNumber>
    </recommendedName>
    <alternativeName>
        <fullName evidence="4">Menaquinone biosynthetic enzyme MqnA</fullName>
    </alternativeName>
</protein>
<sequence length="294" mass="32118">MRSPAHAVRPRTGHISFLNCFPLIRALERSGALAHMEISPGTPGRIADLLVRGEIDLGPVSLVEYLRHAGDLLLLPGMAIGCDGPVLSCTLVSSVPLSELGGRRVELGSTSRTTVELARLLIEERTVGRPLYRTAEPDLPAMLDRSEAAVVIGDTGLRSHFHGGRLADHFVYDLGDLWKKRTGHPMVFAVWAVRRDFAEQHEDAVHRAHSSLLAARSLADDDLAGAAGRAAEVSPFSRDELETYFRCLRFDLTDEMREGMRVFAEAMAERGVVEGPPVPRVFPVGGGTGRNRSW</sequence>
<keyword evidence="2 4" id="KW-0474">Menaquinone biosynthesis</keyword>